<feature type="domain" description="K-box" evidence="3">
    <location>
        <begin position="26"/>
        <end position="116"/>
    </location>
</feature>
<organism evidence="4 5">
    <name type="scientific">Aquilegia coerulea</name>
    <name type="common">Rocky mountain columbine</name>
    <dbReference type="NCBI Taxonomy" id="218851"/>
    <lineage>
        <taxon>Eukaryota</taxon>
        <taxon>Viridiplantae</taxon>
        <taxon>Streptophyta</taxon>
        <taxon>Embryophyta</taxon>
        <taxon>Tracheophyta</taxon>
        <taxon>Spermatophyta</taxon>
        <taxon>Magnoliopsida</taxon>
        <taxon>Ranunculales</taxon>
        <taxon>Ranunculaceae</taxon>
        <taxon>Thalictroideae</taxon>
        <taxon>Aquilegia</taxon>
    </lineage>
</organism>
<reference evidence="4 5" key="1">
    <citation type="submission" date="2017-09" db="EMBL/GenBank/DDBJ databases">
        <title>WGS assembly of Aquilegia coerulea Goldsmith.</title>
        <authorList>
            <person name="Hodges S."/>
            <person name="Kramer E."/>
            <person name="Nordborg M."/>
            <person name="Tomkins J."/>
            <person name="Borevitz J."/>
            <person name="Derieg N."/>
            <person name="Yan J."/>
            <person name="Mihaltcheva S."/>
            <person name="Hayes R.D."/>
            <person name="Rokhsar D."/>
        </authorList>
    </citation>
    <scope>NUCLEOTIDE SEQUENCE [LARGE SCALE GENOMIC DNA]</scope>
    <source>
        <strain evidence="5">cv. Goldsmith</strain>
    </source>
</reference>
<dbReference type="STRING" id="218851.A0A2G5EPG4"/>
<dbReference type="GO" id="GO:0005634">
    <property type="term" value="C:nucleus"/>
    <property type="evidence" value="ECO:0007669"/>
    <property type="project" value="InterPro"/>
</dbReference>
<dbReference type="PROSITE" id="PS51297">
    <property type="entry name" value="K_BOX"/>
    <property type="match status" value="1"/>
</dbReference>
<dbReference type="InterPro" id="IPR002487">
    <property type="entry name" value="TF_Kbox"/>
</dbReference>
<name>A0A2G5EPG4_AQUCA</name>
<keyword evidence="5" id="KW-1185">Reference proteome</keyword>
<proteinExistence type="predicted"/>
<gene>
    <name evidence="4" type="ORF">AQUCO_00600408v1</name>
</gene>
<dbReference type="InParanoid" id="A0A2G5EPG4"/>
<evidence type="ECO:0000313" key="5">
    <source>
        <dbReference type="Proteomes" id="UP000230069"/>
    </source>
</evidence>
<dbReference type="OrthoDB" id="1898716at2759"/>
<sequence>MESILERYERYTYTSREPVASDPESQGNLSLEYNKLKTKVEALQRSQRHFMGQDIDILSFKELQNLEQQLDSALRQIRSRKNQLIYGSITELQRKEKALQEENNSLRKKIKEKELELSLHEHIDDVETSPSLPSERLPVLNISGSHQSSGTEGEDEEGVMVQVLQPKTPLPPWMIRHMNE</sequence>
<keyword evidence="1" id="KW-0175">Coiled coil</keyword>
<dbReference type="GO" id="GO:0003700">
    <property type="term" value="F:DNA-binding transcription factor activity"/>
    <property type="evidence" value="ECO:0007669"/>
    <property type="project" value="InterPro"/>
</dbReference>
<evidence type="ECO:0000256" key="2">
    <source>
        <dbReference type="SAM" id="MobiDB-lite"/>
    </source>
</evidence>
<protein>
    <recommendedName>
        <fullName evidence="3">K-box domain-containing protein</fullName>
    </recommendedName>
</protein>
<dbReference type="EMBL" id="KZ305023">
    <property type="protein sequence ID" value="PIA57652.1"/>
    <property type="molecule type" value="Genomic_DNA"/>
</dbReference>
<dbReference type="Proteomes" id="UP000230069">
    <property type="component" value="Unassembled WGS sequence"/>
</dbReference>
<feature type="region of interest" description="Disordered" evidence="2">
    <location>
        <begin position="122"/>
        <end position="158"/>
    </location>
</feature>
<dbReference type="InterPro" id="IPR050142">
    <property type="entry name" value="MADS-box/MEF2_TF"/>
</dbReference>
<dbReference type="PANTHER" id="PTHR48019">
    <property type="entry name" value="SERUM RESPONSE FACTOR HOMOLOG"/>
    <property type="match status" value="1"/>
</dbReference>
<evidence type="ECO:0000313" key="4">
    <source>
        <dbReference type="EMBL" id="PIA57652.1"/>
    </source>
</evidence>
<evidence type="ECO:0000256" key="1">
    <source>
        <dbReference type="SAM" id="Coils"/>
    </source>
</evidence>
<dbReference type="Pfam" id="PF01486">
    <property type="entry name" value="K-box"/>
    <property type="match status" value="1"/>
</dbReference>
<dbReference type="AlphaFoldDB" id="A0A2G5EPG4"/>
<feature type="compositionally biased region" description="Polar residues" evidence="2">
    <location>
        <begin position="142"/>
        <end position="151"/>
    </location>
</feature>
<evidence type="ECO:0000259" key="3">
    <source>
        <dbReference type="PROSITE" id="PS51297"/>
    </source>
</evidence>
<feature type="coiled-coil region" evidence="1">
    <location>
        <begin position="60"/>
        <end position="116"/>
    </location>
</feature>
<accession>A0A2G5EPG4</accession>